<organism evidence="1 2">
    <name type="scientific">Aspergillus aculeatinus CBS 121060</name>
    <dbReference type="NCBI Taxonomy" id="1448322"/>
    <lineage>
        <taxon>Eukaryota</taxon>
        <taxon>Fungi</taxon>
        <taxon>Dikarya</taxon>
        <taxon>Ascomycota</taxon>
        <taxon>Pezizomycotina</taxon>
        <taxon>Eurotiomycetes</taxon>
        <taxon>Eurotiomycetidae</taxon>
        <taxon>Eurotiales</taxon>
        <taxon>Aspergillaceae</taxon>
        <taxon>Aspergillus</taxon>
        <taxon>Aspergillus subgen. Circumdati</taxon>
    </lineage>
</organism>
<gene>
    <name evidence="1" type="ORF">BO66DRAFT_434948</name>
</gene>
<dbReference type="Proteomes" id="UP000249661">
    <property type="component" value="Unassembled WGS sequence"/>
</dbReference>
<evidence type="ECO:0000313" key="2">
    <source>
        <dbReference type="Proteomes" id="UP000249661"/>
    </source>
</evidence>
<sequence>MQASLRGCGSDEEKVLRQLHMKRRPEAAGFRPPKQYSQEPFGTSLITAIRNTFKLCLEQDHLMRETWAVVRMSDFNLWVDGWGAAAAREELLDARLQALPESDQKCLEDNLHQLKDALSQGLFVERSEKSMRKVDFLVSQLAKDAVAIRRREAQPRIQKADQTFDPRRQQSLRDYFKCMMLLLRPTDSAVSEPESPPTVPTDWVCVIPNDNVIKLKMTPLQERLIEANLRRRYRFLRAQREPDKSASSTTPGPESTAGLPDSIAADSQKAGQYPSPPKAEGDFKCPCCCQPLPDIVAKDTEKWRQHLLKDIQPFTCIAKGCPTPGVLYSTRSDWDRHVEMDHRRNRWICPICRDMGTATDNVEILLAHMWQRHPDAIPPEDAVHVIHAGEIPSYGLTCCPLPLCKETGSLDSSELVNHVLRHTHDFALQALPWPQQTQDHAPAPGPRPGTYNTRLLTDPDYVLSWLNDVSEQGPSPSTPPALDLRTWDETAEEPAQESSGARDYFDRNPYFADDSSSRPFPAPLSKRSEHISDGEEAIDHQVEGC</sequence>
<protein>
    <submittedName>
        <fullName evidence="1">Uncharacterized protein</fullName>
    </submittedName>
</protein>
<evidence type="ECO:0000313" key="1">
    <source>
        <dbReference type="EMBL" id="RAH73957.1"/>
    </source>
</evidence>
<reference evidence="1" key="1">
    <citation type="submission" date="2018-02" db="EMBL/GenBank/DDBJ databases">
        <title>The genomes of Aspergillus section Nigri reveals drivers in fungal speciation.</title>
        <authorList>
            <consortium name="DOE Joint Genome Institute"/>
            <person name="Vesth T.C."/>
            <person name="Nybo J."/>
            <person name="Theobald S."/>
            <person name="Brandl J."/>
            <person name="Frisvad J.C."/>
            <person name="Nielsen K.F."/>
            <person name="Lyhne E.K."/>
            <person name="Kogle M.E."/>
            <person name="Kuo A."/>
            <person name="Riley R."/>
            <person name="Clum A."/>
            <person name="Nolan M."/>
            <person name="Lipzen A."/>
            <person name="Salamov A."/>
            <person name="Henrissat B."/>
            <person name="Wiebenga A."/>
            <person name="De vries R.P."/>
            <person name="Grigoriev I.V."/>
            <person name="Mortensen U.H."/>
            <person name="Andersen M.R."/>
            <person name="Baker S.E."/>
        </authorList>
    </citation>
    <scope>NUCLEOTIDE SEQUENCE</scope>
    <source>
        <strain evidence="1">CBS 121060</strain>
    </source>
</reference>
<name>A0ACD1HJV2_9EURO</name>
<dbReference type="EMBL" id="KZ824937">
    <property type="protein sequence ID" value="RAH73957.1"/>
    <property type="molecule type" value="Genomic_DNA"/>
</dbReference>
<proteinExistence type="predicted"/>
<keyword evidence="2" id="KW-1185">Reference proteome</keyword>
<accession>A0ACD1HJV2</accession>